<dbReference type="OrthoDB" id="7364829at2"/>
<dbReference type="AlphaFoldDB" id="Q2W0Q2"/>
<dbReference type="KEGG" id="mag:amb3769"/>
<gene>
    <name evidence="2" type="ordered locus">amb3769</name>
</gene>
<keyword evidence="3" id="KW-1185">Reference proteome</keyword>
<feature type="region of interest" description="Disordered" evidence="1">
    <location>
        <begin position="50"/>
        <end position="69"/>
    </location>
</feature>
<dbReference type="RefSeq" id="WP_011386123.1">
    <property type="nucleotide sequence ID" value="NC_007626.1"/>
</dbReference>
<evidence type="ECO:0000313" key="3">
    <source>
        <dbReference type="Proteomes" id="UP000007058"/>
    </source>
</evidence>
<accession>Q2W0Q2</accession>
<evidence type="ECO:0000256" key="1">
    <source>
        <dbReference type="SAM" id="MobiDB-lite"/>
    </source>
</evidence>
<dbReference type="EMBL" id="AP007255">
    <property type="protein sequence ID" value="BAE52573.1"/>
    <property type="molecule type" value="Genomic_DNA"/>
</dbReference>
<organism evidence="2 3">
    <name type="scientific">Paramagnetospirillum magneticum (strain ATCC 700264 / AMB-1)</name>
    <name type="common">Magnetospirillum magneticum</name>
    <dbReference type="NCBI Taxonomy" id="342108"/>
    <lineage>
        <taxon>Bacteria</taxon>
        <taxon>Pseudomonadati</taxon>
        <taxon>Pseudomonadota</taxon>
        <taxon>Alphaproteobacteria</taxon>
        <taxon>Rhodospirillales</taxon>
        <taxon>Magnetospirillaceae</taxon>
        <taxon>Paramagnetospirillum</taxon>
    </lineage>
</organism>
<sequence length="69" mass="7695">MRAWEVIKEDTTPNSFADNLKLKADMKSEQAKKLKQSAAMAKKREQINTTRAALSKNQGELTKLSSSTP</sequence>
<protein>
    <submittedName>
        <fullName evidence="2">Uncharacterized protein</fullName>
    </submittedName>
</protein>
<proteinExistence type="predicted"/>
<name>Q2W0Q2_PARM1</name>
<dbReference type="Proteomes" id="UP000007058">
    <property type="component" value="Chromosome"/>
</dbReference>
<evidence type="ECO:0000313" key="2">
    <source>
        <dbReference type="EMBL" id="BAE52573.1"/>
    </source>
</evidence>
<dbReference type="HOGENOM" id="CLU_2770980_0_0_5"/>
<reference evidence="2 3" key="1">
    <citation type="journal article" date="2005" name="DNA Res.">
        <title>Complete genome sequence of the facultative anaerobic magnetotactic bacterium Magnetospirillum sp. strain AMB-1.</title>
        <authorList>
            <person name="Matsunaga T."/>
            <person name="Okamura Y."/>
            <person name="Fukuda Y."/>
            <person name="Wahyudi A.T."/>
            <person name="Murase Y."/>
            <person name="Takeyama H."/>
        </authorList>
    </citation>
    <scope>NUCLEOTIDE SEQUENCE [LARGE SCALE GENOMIC DNA]</scope>
    <source>
        <strain evidence="3">ATCC 700264 / AMB-1</strain>
    </source>
</reference>